<evidence type="ECO:0000313" key="9">
    <source>
        <dbReference type="Proteomes" id="UP000030745"/>
    </source>
</evidence>
<comment type="subcellular location">
    <subcellularLocation>
        <location evidence="1">Membrane</location>
        <topology evidence="1">Multi-pass membrane protein</topology>
    </subcellularLocation>
</comment>
<feature type="signal peptide" evidence="7">
    <location>
        <begin position="1"/>
        <end position="26"/>
    </location>
</feature>
<sequence length="522" mass="57911">MRVRRTTGVLALVAAVLVHAHAPSMASPPEVAAHCAAPSLAAMAESVLLQTCTTARESGPTSMRALVRAYVPVEAIIDGLDALFAMPELSTDVDVGEVAHALSDAVVASWAAFVTWWSFAKLLLVPLLAYLVIVVDVLMPHAKTCALALCDAFLDLDLELQVGLVSITLFVYMALRRGYYRKLVKLYLRLRATLRRRYHRALSQVYAKSKLAGMALPHAVFAVAAYVFLQVDAVVFVIGHENVLIFFARWLPVFKSMQTVFLRRRKVLTEPLTQTDDEYLEQCLHVWIPWAFYHTSVSLLSLALPSFVLSVCSISLVPTNVFLLWLYLPLTRGYRVVYAAIAAYMHPYANRLPVHGEADEHASSNMVLRALTAMGALSARSANFLRDLRAQGPALLGLLFLGTPGFLTIRGCDVIALAFPAYVAMGTLALGHRRTHEWWVCYFTVVAIVEALYASLEAVFWWVPFFYHTKLLLMLWLQFPYFHGAQVVFDAVFHSVFVLRPRRPRLATATAVDAAALSEAAT</sequence>
<feature type="transmembrane region" description="Helical" evidence="6">
    <location>
        <begin position="302"/>
        <end position="328"/>
    </location>
</feature>
<protein>
    <submittedName>
        <fullName evidence="8">Uncharacterized protein</fullName>
    </submittedName>
</protein>
<evidence type="ECO:0000256" key="5">
    <source>
        <dbReference type="ARBA" id="ARBA00023136"/>
    </source>
</evidence>
<feature type="chain" id="PRO_5001634773" evidence="7">
    <location>
        <begin position="27"/>
        <end position="522"/>
    </location>
</feature>
<evidence type="ECO:0000256" key="7">
    <source>
        <dbReference type="SAM" id="SignalP"/>
    </source>
</evidence>
<dbReference type="PANTHER" id="PTHR12300:SF161">
    <property type="entry name" value="RECEPTOR EXPRESSION-ENHANCING PROTEIN"/>
    <property type="match status" value="1"/>
</dbReference>
<feature type="transmembrane region" description="Helical" evidence="6">
    <location>
        <begin position="160"/>
        <end position="179"/>
    </location>
</feature>
<dbReference type="EMBL" id="KK583194">
    <property type="protein sequence ID" value="KDO32784.1"/>
    <property type="molecule type" value="Genomic_DNA"/>
</dbReference>
<evidence type="ECO:0000313" key="8">
    <source>
        <dbReference type="EMBL" id="KDO32784.1"/>
    </source>
</evidence>
<reference evidence="8 9" key="1">
    <citation type="journal article" date="2013" name="PLoS Genet.">
        <title>Distinctive expansion of potential virulence genes in the genome of the oomycete fish pathogen Saprolegnia parasitica.</title>
        <authorList>
            <person name="Jiang R.H."/>
            <person name="de Bruijn I."/>
            <person name="Haas B.J."/>
            <person name="Belmonte R."/>
            <person name="Lobach L."/>
            <person name="Christie J."/>
            <person name="van den Ackerveken G."/>
            <person name="Bottin A."/>
            <person name="Bulone V."/>
            <person name="Diaz-Moreno S.M."/>
            <person name="Dumas B."/>
            <person name="Fan L."/>
            <person name="Gaulin E."/>
            <person name="Govers F."/>
            <person name="Grenville-Briggs L.J."/>
            <person name="Horner N.R."/>
            <person name="Levin J.Z."/>
            <person name="Mammella M."/>
            <person name="Meijer H.J."/>
            <person name="Morris P."/>
            <person name="Nusbaum C."/>
            <person name="Oome S."/>
            <person name="Phillips A.J."/>
            <person name="van Rooyen D."/>
            <person name="Rzeszutek E."/>
            <person name="Saraiva M."/>
            <person name="Secombes C.J."/>
            <person name="Seidl M.F."/>
            <person name="Snel B."/>
            <person name="Stassen J.H."/>
            <person name="Sykes S."/>
            <person name="Tripathy S."/>
            <person name="van den Berg H."/>
            <person name="Vega-Arreguin J.C."/>
            <person name="Wawra S."/>
            <person name="Young S.K."/>
            <person name="Zeng Q."/>
            <person name="Dieguez-Uribeondo J."/>
            <person name="Russ C."/>
            <person name="Tyler B.M."/>
            <person name="van West P."/>
        </authorList>
    </citation>
    <scope>NUCLEOTIDE SEQUENCE [LARGE SCALE GENOMIC DNA]</scope>
    <source>
        <strain evidence="8 9">CBS 223.65</strain>
    </source>
</reference>
<feature type="transmembrane region" description="Helical" evidence="6">
    <location>
        <begin position="415"/>
        <end position="432"/>
    </location>
</feature>
<organism evidence="8 9">
    <name type="scientific">Saprolegnia parasitica (strain CBS 223.65)</name>
    <dbReference type="NCBI Taxonomy" id="695850"/>
    <lineage>
        <taxon>Eukaryota</taxon>
        <taxon>Sar</taxon>
        <taxon>Stramenopiles</taxon>
        <taxon>Oomycota</taxon>
        <taxon>Saprolegniomycetes</taxon>
        <taxon>Saprolegniales</taxon>
        <taxon>Saprolegniaceae</taxon>
        <taxon>Saprolegnia</taxon>
    </lineage>
</organism>
<dbReference type="GO" id="GO:0016020">
    <property type="term" value="C:membrane"/>
    <property type="evidence" value="ECO:0007669"/>
    <property type="project" value="UniProtKB-SubCell"/>
</dbReference>
<evidence type="ECO:0000256" key="1">
    <source>
        <dbReference type="ARBA" id="ARBA00004141"/>
    </source>
</evidence>
<dbReference type="RefSeq" id="XP_012196447.1">
    <property type="nucleotide sequence ID" value="XM_012341057.1"/>
</dbReference>
<gene>
    <name evidence="8" type="ORF">SPRG_02482</name>
</gene>
<dbReference type="OrthoDB" id="10009287at2759"/>
<dbReference type="STRING" id="695850.A0A067CQ26"/>
<dbReference type="GeneID" id="24125036"/>
<dbReference type="Proteomes" id="UP000030745">
    <property type="component" value="Unassembled WGS sequence"/>
</dbReference>
<feature type="transmembrane region" description="Helical" evidence="6">
    <location>
        <begin position="205"/>
        <end position="228"/>
    </location>
</feature>
<keyword evidence="5 6" id="KW-0472">Membrane</keyword>
<keyword evidence="9" id="KW-1185">Reference proteome</keyword>
<feature type="transmembrane region" description="Helical" evidence="6">
    <location>
        <begin position="475"/>
        <end position="499"/>
    </location>
</feature>
<keyword evidence="3 6" id="KW-0812">Transmembrane</keyword>
<feature type="transmembrane region" description="Helical" evidence="6">
    <location>
        <begin position="439"/>
        <end position="463"/>
    </location>
</feature>
<proteinExistence type="inferred from homology"/>
<keyword evidence="7" id="KW-0732">Signal</keyword>
<evidence type="ECO:0000256" key="2">
    <source>
        <dbReference type="ARBA" id="ARBA00008573"/>
    </source>
</evidence>
<dbReference type="Pfam" id="PF03134">
    <property type="entry name" value="TB2_DP1_HVA22"/>
    <property type="match status" value="1"/>
</dbReference>
<feature type="transmembrane region" description="Helical" evidence="6">
    <location>
        <begin position="392"/>
        <end position="409"/>
    </location>
</feature>
<dbReference type="KEGG" id="spar:SPRG_02482"/>
<evidence type="ECO:0000256" key="4">
    <source>
        <dbReference type="ARBA" id="ARBA00022989"/>
    </source>
</evidence>
<evidence type="ECO:0000256" key="3">
    <source>
        <dbReference type="ARBA" id="ARBA00022692"/>
    </source>
</evidence>
<dbReference type="AlphaFoldDB" id="A0A067CQ26"/>
<feature type="transmembrane region" description="Helical" evidence="6">
    <location>
        <begin position="122"/>
        <end position="140"/>
    </location>
</feature>
<keyword evidence="4 6" id="KW-1133">Transmembrane helix</keyword>
<name>A0A067CQ26_SAPPC</name>
<dbReference type="OMA" id="LSAKWRV"/>
<accession>A0A067CQ26</accession>
<dbReference type="VEuPathDB" id="FungiDB:SPRG_02482"/>
<dbReference type="PANTHER" id="PTHR12300">
    <property type="entry name" value="HVA22-LIKE PROTEINS"/>
    <property type="match status" value="1"/>
</dbReference>
<evidence type="ECO:0000256" key="6">
    <source>
        <dbReference type="SAM" id="Phobius"/>
    </source>
</evidence>
<dbReference type="InterPro" id="IPR004345">
    <property type="entry name" value="TB2_DP1_HVA22"/>
</dbReference>
<comment type="similarity">
    <text evidence="2">Belongs to the DP1 family.</text>
</comment>